<keyword evidence="1" id="KW-0812">Transmembrane</keyword>
<keyword evidence="3" id="KW-1185">Reference proteome</keyword>
<dbReference type="AlphaFoldDB" id="A0AAD8P3E3"/>
<proteinExistence type="predicted"/>
<gene>
    <name evidence="2" type="ORF">QVD17_13340</name>
</gene>
<protein>
    <submittedName>
        <fullName evidence="2">Uncharacterized protein</fullName>
    </submittedName>
</protein>
<feature type="transmembrane region" description="Helical" evidence="1">
    <location>
        <begin position="115"/>
        <end position="137"/>
    </location>
</feature>
<evidence type="ECO:0000313" key="2">
    <source>
        <dbReference type="EMBL" id="KAK1430531.1"/>
    </source>
</evidence>
<dbReference type="EMBL" id="JAUHHV010000003">
    <property type="protein sequence ID" value="KAK1430531.1"/>
    <property type="molecule type" value="Genomic_DNA"/>
</dbReference>
<feature type="transmembrane region" description="Helical" evidence="1">
    <location>
        <begin position="76"/>
        <end position="94"/>
    </location>
</feature>
<keyword evidence="1" id="KW-0472">Membrane</keyword>
<sequence length="169" mass="18543">MNQPTTGIDIPASEQVAVVGPQPAKTKIFTFFTIAYLLQCMGHIYRRATIPRGVVAPIRHAWACYYPRVAFGEQGVVMPHSTFGFIINALLAFVEIKSQGRPGFPFQTHSHVIMFSVTSLLMYGLASAVELVVFAVGVDRRSVYAVVAHLGKICCLCVLVVSLASLFYF</sequence>
<accession>A0AAD8P3E3</accession>
<dbReference type="Proteomes" id="UP001229421">
    <property type="component" value="Unassembled WGS sequence"/>
</dbReference>
<reference evidence="2" key="1">
    <citation type="journal article" date="2023" name="bioRxiv">
        <title>Improved chromosome-level genome assembly for marigold (Tagetes erecta).</title>
        <authorList>
            <person name="Jiang F."/>
            <person name="Yuan L."/>
            <person name="Wang S."/>
            <person name="Wang H."/>
            <person name="Xu D."/>
            <person name="Wang A."/>
            <person name="Fan W."/>
        </authorList>
    </citation>
    <scope>NUCLEOTIDE SEQUENCE</scope>
    <source>
        <strain evidence="2">WSJ</strain>
        <tissue evidence="2">Leaf</tissue>
    </source>
</reference>
<organism evidence="2 3">
    <name type="scientific">Tagetes erecta</name>
    <name type="common">African marigold</name>
    <dbReference type="NCBI Taxonomy" id="13708"/>
    <lineage>
        <taxon>Eukaryota</taxon>
        <taxon>Viridiplantae</taxon>
        <taxon>Streptophyta</taxon>
        <taxon>Embryophyta</taxon>
        <taxon>Tracheophyta</taxon>
        <taxon>Spermatophyta</taxon>
        <taxon>Magnoliopsida</taxon>
        <taxon>eudicotyledons</taxon>
        <taxon>Gunneridae</taxon>
        <taxon>Pentapetalae</taxon>
        <taxon>asterids</taxon>
        <taxon>campanulids</taxon>
        <taxon>Asterales</taxon>
        <taxon>Asteraceae</taxon>
        <taxon>Asteroideae</taxon>
        <taxon>Heliantheae alliance</taxon>
        <taxon>Tageteae</taxon>
        <taxon>Tagetes</taxon>
    </lineage>
</organism>
<comment type="caution">
    <text evidence="2">The sequence shown here is derived from an EMBL/GenBank/DDBJ whole genome shotgun (WGS) entry which is preliminary data.</text>
</comment>
<feature type="transmembrane region" description="Helical" evidence="1">
    <location>
        <begin position="143"/>
        <end position="168"/>
    </location>
</feature>
<evidence type="ECO:0000256" key="1">
    <source>
        <dbReference type="SAM" id="Phobius"/>
    </source>
</evidence>
<evidence type="ECO:0000313" key="3">
    <source>
        <dbReference type="Proteomes" id="UP001229421"/>
    </source>
</evidence>
<name>A0AAD8P3E3_TARER</name>
<keyword evidence="1" id="KW-1133">Transmembrane helix</keyword>